<evidence type="ECO:0000313" key="2">
    <source>
        <dbReference type="Proteomes" id="UP000828941"/>
    </source>
</evidence>
<sequence>MMGANDGLVSVASLLMGVGGVKEDMTTMVLAWFVGLVTGACSMALGEFVSVYTQYDIEKAQIEKEKEVINRDGSNEEAQKEKPPNPFHAAPYPQHYHFSC</sequence>
<dbReference type="Proteomes" id="UP000828941">
    <property type="component" value="Chromosome 13"/>
</dbReference>
<proteinExistence type="predicted"/>
<dbReference type="EMBL" id="CM039438">
    <property type="protein sequence ID" value="KAI4300002.1"/>
    <property type="molecule type" value="Genomic_DNA"/>
</dbReference>
<name>A0ACB9KRV1_BAUVA</name>
<organism evidence="1 2">
    <name type="scientific">Bauhinia variegata</name>
    <name type="common">Purple orchid tree</name>
    <name type="synonym">Phanera variegata</name>
    <dbReference type="NCBI Taxonomy" id="167791"/>
    <lineage>
        <taxon>Eukaryota</taxon>
        <taxon>Viridiplantae</taxon>
        <taxon>Streptophyta</taxon>
        <taxon>Embryophyta</taxon>
        <taxon>Tracheophyta</taxon>
        <taxon>Spermatophyta</taxon>
        <taxon>Magnoliopsida</taxon>
        <taxon>eudicotyledons</taxon>
        <taxon>Gunneridae</taxon>
        <taxon>Pentapetalae</taxon>
        <taxon>rosids</taxon>
        <taxon>fabids</taxon>
        <taxon>Fabales</taxon>
        <taxon>Fabaceae</taxon>
        <taxon>Cercidoideae</taxon>
        <taxon>Cercideae</taxon>
        <taxon>Bauhiniinae</taxon>
        <taxon>Bauhinia</taxon>
    </lineage>
</organism>
<accession>A0ACB9KRV1</accession>
<comment type="caution">
    <text evidence="1">The sequence shown here is derived from an EMBL/GenBank/DDBJ whole genome shotgun (WGS) entry which is preliminary data.</text>
</comment>
<evidence type="ECO:0000313" key="1">
    <source>
        <dbReference type="EMBL" id="KAI4300002.1"/>
    </source>
</evidence>
<gene>
    <name evidence="1" type="ORF">L6164_033422</name>
</gene>
<reference evidence="1 2" key="1">
    <citation type="journal article" date="2022" name="DNA Res.">
        <title>Chromosomal-level genome assembly of the orchid tree Bauhinia variegata (Leguminosae; Cercidoideae) supports the allotetraploid origin hypothesis of Bauhinia.</title>
        <authorList>
            <person name="Zhong Y."/>
            <person name="Chen Y."/>
            <person name="Zheng D."/>
            <person name="Pang J."/>
            <person name="Liu Y."/>
            <person name="Luo S."/>
            <person name="Meng S."/>
            <person name="Qian L."/>
            <person name="Wei D."/>
            <person name="Dai S."/>
            <person name="Zhou R."/>
        </authorList>
    </citation>
    <scope>NUCLEOTIDE SEQUENCE [LARGE SCALE GENOMIC DNA]</scope>
    <source>
        <strain evidence="1">BV-YZ2020</strain>
    </source>
</reference>
<keyword evidence="2" id="KW-1185">Reference proteome</keyword>
<protein>
    <submittedName>
        <fullName evidence="1">Uncharacterized protein</fullName>
    </submittedName>
</protein>